<keyword evidence="1" id="KW-0732">Signal</keyword>
<organism evidence="4 5">
    <name type="scientific">Porphyromonas miyakawae</name>
    <dbReference type="NCBI Taxonomy" id="3137470"/>
    <lineage>
        <taxon>Bacteria</taxon>
        <taxon>Pseudomonadati</taxon>
        <taxon>Bacteroidota</taxon>
        <taxon>Bacteroidia</taxon>
        <taxon>Bacteroidales</taxon>
        <taxon>Porphyromonadaceae</taxon>
        <taxon>Porphyromonas</taxon>
    </lineage>
</organism>
<evidence type="ECO:0000313" key="4">
    <source>
        <dbReference type="EMBL" id="GAB1252260.1"/>
    </source>
</evidence>
<comment type="caution">
    <text evidence="4">The sequence shown here is derived from an EMBL/GenBank/DDBJ whole genome shotgun (WGS) entry which is preliminary data.</text>
</comment>
<keyword evidence="5" id="KW-1185">Reference proteome</keyword>
<feature type="region of interest" description="Disordered" evidence="2">
    <location>
        <begin position="527"/>
        <end position="596"/>
    </location>
</feature>
<accession>A0ABQ0E3H2</accession>
<dbReference type="PROSITE" id="PS51257">
    <property type="entry name" value="PROKAR_LIPOPROTEIN"/>
    <property type="match status" value="1"/>
</dbReference>
<protein>
    <recommendedName>
        <fullName evidence="3">SbsA Ig-like domain-containing protein</fullName>
    </recommendedName>
</protein>
<dbReference type="Pfam" id="PF13205">
    <property type="entry name" value="Big_5"/>
    <property type="match status" value="1"/>
</dbReference>
<feature type="domain" description="SbsA Ig-like" evidence="3">
    <location>
        <begin position="38"/>
        <end position="137"/>
    </location>
</feature>
<feature type="compositionally biased region" description="Polar residues" evidence="2">
    <location>
        <begin position="569"/>
        <end position="592"/>
    </location>
</feature>
<feature type="compositionally biased region" description="Low complexity" evidence="2">
    <location>
        <begin position="833"/>
        <end position="842"/>
    </location>
</feature>
<proteinExistence type="predicted"/>
<evidence type="ECO:0000256" key="2">
    <source>
        <dbReference type="SAM" id="MobiDB-lite"/>
    </source>
</evidence>
<feature type="compositionally biased region" description="Polar residues" evidence="2">
    <location>
        <begin position="245"/>
        <end position="261"/>
    </location>
</feature>
<feature type="region of interest" description="Disordered" evidence="2">
    <location>
        <begin position="243"/>
        <end position="301"/>
    </location>
</feature>
<dbReference type="Proteomes" id="UP001628220">
    <property type="component" value="Unassembled WGS sequence"/>
</dbReference>
<dbReference type="InterPro" id="IPR032812">
    <property type="entry name" value="SbsA_Ig"/>
</dbReference>
<reference evidence="4 5" key="1">
    <citation type="journal article" date="2025" name="Int. J. Syst. Evol. Microbiol.">
        <title>Desulfovibrio falkowii sp. nov., Porphyromonas miyakawae sp. nov., Mediterraneibacter flintii sp. nov. and Owariibacterium komagatae gen. nov., sp. nov., isolated from human faeces.</title>
        <authorList>
            <person name="Hamaguchi T."/>
            <person name="Ohara M."/>
            <person name="Hisatomi A."/>
            <person name="Sekiguchi K."/>
            <person name="Takeda J.I."/>
            <person name="Ueyama J."/>
            <person name="Ito M."/>
            <person name="Nishiwaki H."/>
            <person name="Ogi T."/>
            <person name="Hirayama M."/>
            <person name="Ohkuma M."/>
            <person name="Sakamoto M."/>
            <person name="Ohno K."/>
        </authorList>
    </citation>
    <scope>NUCLEOTIDE SEQUENCE [LARGE SCALE GENOMIC DNA]</scope>
    <source>
        <strain evidence="4 5">13CB11C</strain>
    </source>
</reference>
<sequence>MRHFSLLTLAALLFTAILATLIYGCAHQVSPEGGPYDMMPPKLVKATPPNGAVNVKKRTIKLRFNENVRLEKQSEKVVAAPPQLEPPRFTAGVGKTITIKIEEPLVPNTTYTFDFSDAIVDLNEGNPLEGFSYAFSTGPHIDTMQLRGQLLDAHTLMPLSAYTVGVYRDSLPDLPGDQPMLRISKTTDNGVFNITHLAPGKYFLVATNDIDRNYSYSQPNEGIAFLADAIEAQLPLTLPLKEQAATPSDSTLQDSTATAEPSPQLVADKGTDQKVSTEGAADSTEVATAVEPSPLPNEDESVPDNLLLYAVSIRKSQVLGKVSRPDSTRLTIAFHEPITQLPQLKPLFTYSASSPAGWQPQLEQDKHTLSYYLTDSMLYRQDTLRFTISYAALDSLERPIVKEDSLQFVYKHPKTIEKGKTTSRKSKKKRASKKKVVISTTDSTHLSVDSIPRNDSTLIDSIQLHIPQLKVNLIREEGIHKGHPRAAVWLSFSEPVVLPDSIPIRLYSIAVDSTSLAATDSIPQLDASSADAAPEPTQAPSNYNQKEKSYVGGASNPYENALDKYGHQAEQNDTPTAQEEDYSSTSGQSFSQGDKIPEGERTLIPLTLRQDSLRSLDYELIFDADFGAQYLLEIDSGSIESTYHSIVLKEQIPFATLKEDAFGGFKLFMEYPPHFNPDEAPCYFELLDKNDSVLLRQIVTDSLEVGELAPETYFGRIWLDLNKNGVWDMGKYPSEQPEPTYYLPQAISVQAKFTSEIKWNPLALPLYKQRPADMVHPEAKKQEETRERKNLNEEYIQRMRERYGERWNPGNRDRKLLGLPSRKEERAAKKAQKAQQKANNTK</sequence>
<evidence type="ECO:0000259" key="3">
    <source>
        <dbReference type="Pfam" id="PF13205"/>
    </source>
</evidence>
<evidence type="ECO:0000313" key="5">
    <source>
        <dbReference type="Proteomes" id="UP001628220"/>
    </source>
</evidence>
<dbReference type="EMBL" id="BAAFSF010000004">
    <property type="protein sequence ID" value="GAB1252260.1"/>
    <property type="molecule type" value="Genomic_DNA"/>
</dbReference>
<evidence type="ECO:0000256" key="1">
    <source>
        <dbReference type="ARBA" id="ARBA00022729"/>
    </source>
</evidence>
<dbReference type="RefSeq" id="WP_411916018.1">
    <property type="nucleotide sequence ID" value="NZ_BAAFSF010000004.1"/>
</dbReference>
<feature type="region of interest" description="Disordered" evidence="2">
    <location>
        <begin position="802"/>
        <end position="842"/>
    </location>
</feature>
<gene>
    <name evidence="4" type="ORF">Tsumi_13660</name>
</gene>
<feature type="compositionally biased region" description="Basic and acidic residues" evidence="2">
    <location>
        <begin position="802"/>
        <end position="828"/>
    </location>
</feature>
<name>A0ABQ0E3H2_9PORP</name>